<comment type="caution">
    <text evidence="2">The sequence shown here is derived from an EMBL/GenBank/DDBJ whole genome shotgun (WGS) entry which is preliminary data.</text>
</comment>
<accession>A0A366F9L4</accession>
<gene>
    <name evidence="2" type="ORF">DFR50_11986</name>
</gene>
<keyword evidence="1" id="KW-0732">Signal</keyword>
<reference evidence="2 3" key="1">
    <citation type="submission" date="2018-06" db="EMBL/GenBank/DDBJ databases">
        <title>Genomic Encyclopedia of Type Strains, Phase IV (KMG-IV): sequencing the most valuable type-strain genomes for metagenomic binning, comparative biology and taxonomic classification.</title>
        <authorList>
            <person name="Goeker M."/>
        </authorList>
    </citation>
    <scope>NUCLEOTIDE SEQUENCE [LARGE SCALE GENOMIC DNA]</scope>
    <source>
        <strain evidence="2 3">DSM 24875</strain>
    </source>
</reference>
<name>A0A366F9L4_9HYPH</name>
<sequence>MKIMLAALVIGPIVLAGTAQAGSTPSNPLRGIASTIHLAAAENPTDRKTYVQTKDAGMAQWRSTIDDFATRTQAKATAADEAASREIQGAWDHVERASSALDVAGEDSWDSAKAAYERSFHDLEATWARVGSSRN</sequence>
<keyword evidence="3" id="KW-1185">Reference proteome</keyword>
<dbReference type="EMBL" id="QNRK01000019">
    <property type="protein sequence ID" value="RBP10415.1"/>
    <property type="molecule type" value="Genomic_DNA"/>
</dbReference>
<dbReference type="RefSeq" id="WP_113890534.1">
    <property type="nucleotide sequence ID" value="NZ_QNRK01000019.1"/>
</dbReference>
<protein>
    <submittedName>
        <fullName evidence="2">Uncharacterized protein</fullName>
    </submittedName>
</protein>
<feature type="chain" id="PRO_5016652493" evidence="1">
    <location>
        <begin position="22"/>
        <end position="135"/>
    </location>
</feature>
<evidence type="ECO:0000313" key="2">
    <source>
        <dbReference type="EMBL" id="RBP10415.1"/>
    </source>
</evidence>
<dbReference type="Proteomes" id="UP000253529">
    <property type="component" value="Unassembled WGS sequence"/>
</dbReference>
<evidence type="ECO:0000313" key="3">
    <source>
        <dbReference type="Proteomes" id="UP000253529"/>
    </source>
</evidence>
<feature type="signal peptide" evidence="1">
    <location>
        <begin position="1"/>
        <end position="21"/>
    </location>
</feature>
<proteinExistence type="predicted"/>
<organism evidence="2 3">
    <name type="scientific">Roseiarcus fermentans</name>
    <dbReference type="NCBI Taxonomy" id="1473586"/>
    <lineage>
        <taxon>Bacteria</taxon>
        <taxon>Pseudomonadati</taxon>
        <taxon>Pseudomonadota</taxon>
        <taxon>Alphaproteobacteria</taxon>
        <taxon>Hyphomicrobiales</taxon>
        <taxon>Roseiarcaceae</taxon>
        <taxon>Roseiarcus</taxon>
    </lineage>
</organism>
<dbReference type="AlphaFoldDB" id="A0A366F9L4"/>
<evidence type="ECO:0000256" key="1">
    <source>
        <dbReference type="SAM" id="SignalP"/>
    </source>
</evidence>